<dbReference type="CAZy" id="GT30">
    <property type="family name" value="Glycosyltransferase Family 30"/>
</dbReference>
<keyword evidence="9" id="KW-0812">Transmembrane</keyword>
<keyword evidence="9" id="KW-0472">Membrane</keyword>
<dbReference type="InterPro" id="IPR039901">
    <property type="entry name" value="Kdotransferase"/>
</dbReference>
<evidence type="ECO:0000256" key="7">
    <source>
        <dbReference type="PIRSR" id="PIRSR639901-1"/>
    </source>
</evidence>
<reference evidence="11 12" key="1">
    <citation type="journal article" date="2007" name="Nat. Biotechnol.">
        <title>Genome sequence and identification of candidate vaccine antigens from the animal pathogen Dichelobacter nodosus.</title>
        <authorList>
            <person name="Myers G.S."/>
            <person name="Parker D."/>
            <person name="Al-Hasani K."/>
            <person name="Kennan R.M."/>
            <person name="Seemann T."/>
            <person name="Ren Q."/>
            <person name="Badger J.H."/>
            <person name="Selengut J.D."/>
            <person name="Deboy R.T."/>
            <person name="Tettelin H."/>
            <person name="Boyce J.D."/>
            <person name="McCarl V.P."/>
            <person name="Han X."/>
            <person name="Nelson W.C."/>
            <person name="Madupu R."/>
            <person name="Mohamoud Y."/>
            <person name="Holley T."/>
            <person name="Fedorova N."/>
            <person name="Khouri H."/>
            <person name="Bottomley S.P."/>
            <person name="Whittington R.J."/>
            <person name="Adler B."/>
            <person name="Songer J.G."/>
            <person name="Rood J.I."/>
            <person name="Paulsen I.T."/>
        </authorList>
    </citation>
    <scope>NUCLEOTIDE SEQUENCE [LARGE SCALE GENOMIC DNA]</scope>
    <source>
        <strain evidence="11 12">VCS1703A</strain>
    </source>
</reference>
<dbReference type="UniPathway" id="UPA00958"/>
<name>A5EX66_DICNV</name>
<feature type="active site" description="Proton acceptor" evidence="7">
    <location>
        <position position="62"/>
    </location>
</feature>
<dbReference type="HOGENOM" id="CLU_036146_2_0_6"/>
<organism evidence="11 12">
    <name type="scientific">Dichelobacter nodosus (strain VCS1703A)</name>
    <dbReference type="NCBI Taxonomy" id="246195"/>
    <lineage>
        <taxon>Bacteria</taxon>
        <taxon>Pseudomonadati</taxon>
        <taxon>Pseudomonadota</taxon>
        <taxon>Gammaproteobacteria</taxon>
        <taxon>Cardiobacteriales</taxon>
        <taxon>Cardiobacteriaceae</taxon>
        <taxon>Dichelobacter</taxon>
    </lineage>
</organism>
<evidence type="ECO:0000256" key="2">
    <source>
        <dbReference type="ARBA" id="ARBA00012621"/>
    </source>
</evidence>
<evidence type="ECO:0000256" key="5">
    <source>
        <dbReference type="ARBA" id="ARBA00031445"/>
    </source>
</evidence>
<dbReference type="GO" id="GO:0043842">
    <property type="term" value="F:Kdo transferase activity"/>
    <property type="evidence" value="ECO:0007669"/>
    <property type="project" value="UniProtKB-EC"/>
</dbReference>
<dbReference type="GO" id="GO:0009244">
    <property type="term" value="P:lipopolysaccharide core region biosynthetic process"/>
    <property type="evidence" value="ECO:0007669"/>
    <property type="project" value="UniProtKB-UniRule"/>
</dbReference>
<evidence type="ECO:0000256" key="3">
    <source>
        <dbReference type="ARBA" id="ARBA00019077"/>
    </source>
</evidence>
<comment type="function">
    <text evidence="9">Involved in lipopolysaccharide (LPS) biosynthesis. Catalyzes the transfer of 3-deoxy-D-manno-octulosonate (Kdo) residue(s) from CMP-Kdo to lipid IV(A), the tetraacyldisaccharide-1,4'-bisphosphate precursor of lipid A.</text>
</comment>
<dbReference type="Pfam" id="PF04413">
    <property type="entry name" value="Glycos_transf_N"/>
    <property type="match status" value="1"/>
</dbReference>
<dbReference type="PANTHER" id="PTHR42755:SF1">
    <property type="entry name" value="3-DEOXY-D-MANNO-OCTULOSONIC ACID TRANSFERASE, MITOCHONDRIAL-RELATED"/>
    <property type="match status" value="1"/>
</dbReference>
<protein>
    <recommendedName>
        <fullName evidence="3 9">3-deoxy-D-manno-octulosonic acid transferase</fullName>
        <shortName evidence="9">Kdo transferase</shortName>
        <ecNumber evidence="2 9">2.4.99.12</ecNumber>
    </recommendedName>
    <alternativeName>
        <fullName evidence="5 9">Lipid IV(A) 3-deoxy-D-manno-octulosonic acid transferase</fullName>
    </alternativeName>
</protein>
<dbReference type="Gene3D" id="3.40.50.11720">
    <property type="entry name" value="3-Deoxy-D-manno-octulosonic-acid transferase, N-terminal domain"/>
    <property type="match status" value="1"/>
</dbReference>
<feature type="site" description="Transition state stabilizer" evidence="8">
    <location>
        <position position="135"/>
    </location>
</feature>
<comment type="similarity">
    <text evidence="9">Belongs to the glycosyltransferase group 1 family.</text>
</comment>
<gene>
    <name evidence="11" type="primary">kdtA</name>
    <name evidence="11" type="ordered locus">DNO_1296</name>
</gene>
<accession>A5EX66</accession>
<proteinExistence type="inferred from homology"/>
<comment type="subcellular location">
    <subcellularLocation>
        <location evidence="9">Cell membrane</location>
    </subcellularLocation>
</comment>
<evidence type="ECO:0000256" key="4">
    <source>
        <dbReference type="ARBA" id="ARBA00022679"/>
    </source>
</evidence>
<dbReference type="PANTHER" id="PTHR42755">
    <property type="entry name" value="3-DEOXY-MANNO-OCTULOSONATE CYTIDYLYLTRANSFERASE"/>
    <property type="match status" value="1"/>
</dbReference>
<dbReference type="GO" id="GO:0009245">
    <property type="term" value="P:lipid A biosynthetic process"/>
    <property type="evidence" value="ECO:0007669"/>
    <property type="project" value="TreeGrafter"/>
</dbReference>
<dbReference type="SUPFAM" id="SSF53756">
    <property type="entry name" value="UDP-Glycosyltransferase/glycogen phosphorylase"/>
    <property type="match status" value="1"/>
</dbReference>
<evidence type="ECO:0000256" key="8">
    <source>
        <dbReference type="PIRSR" id="PIRSR639901-2"/>
    </source>
</evidence>
<dbReference type="AlphaFoldDB" id="A5EX66"/>
<sequence length="418" mass="48409">MPPIAILYNLLIALALPFVFLRLLWKSRRNPAYRHHLSQRFAYDLPPAPAQCFWFHAVSVGEFIALKPLLIEIINHDPNQNLWITMTTPTGRAQIAAFAKLYPERVVYSYFPYDFFHIQRRFIKHVQPRVAVFMETELWFNALHIIQQQHIPSYLINARLSRRSLHGYYRFARSLLAPVLKKMQVSAQHCDDARRLKKLGVPAENIIVLPTLKYVMSPKNPDETLCFLPSKQHWLCIAASTHAPEEADIIAAFKVLQKTEPQACLCIAPRHPERRQEISKTILAAGYQPKWRSRGEQLNHHSEIFLLDTIGELARVYQIAEIAIIGGSFYQHGGQNPLEAIHAGCAVCFGASMTNFQHIAAELIHQPFVRQCRRETLAQTLIFLRTLHYPREKIRIYGQNRAAEVLEQHYRHFYRVLS</sequence>
<feature type="transmembrane region" description="Helical" evidence="9">
    <location>
        <begin position="6"/>
        <end position="25"/>
    </location>
</feature>
<evidence type="ECO:0000256" key="1">
    <source>
        <dbReference type="ARBA" id="ARBA00004713"/>
    </source>
</evidence>
<dbReference type="EMBL" id="CP000513">
    <property type="protein sequence ID" value="ABQ13493.1"/>
    <property type="molecule type" value="Genomic_DNA"/>
</dbReference>
<feature type="domain" description="3-deoxy-D-manno-octulosonic-acid transferase N-terminal" evidence="10">
    <location>
        <begin position="36"/>
        <end position="214"/>
    </location>
</feature>
<keyword evidence="9" id="KW-1003">Cell membrane</keyword>
<dbReference type="GO" id="GO:0005886">
    <property type="term" value="C:plasma membrane"/>
    <property type="evidence" value="ECO:0007669"/>
    <property type="project" value="UniProtKB-SubCell"/>
</dbReference>
<evidence type="ECO:0000256" key="6">
    <source>
        <dbReference type="ARBA" id="ARBA00049183"/>
    </source>
</evidence>
<evidence type="ECO:0000256" key="9">
    <source>
        <dbReference type="RuleBase" id="RU365103"/>
    </source>
</evidence>
<keyword evidence="12" id="KW-1185">Reference proteome</keyword>
<evidence type="ECO:0000313" key="11">
    <source>
        <dbReference type="EMBL" id="ABQ13493.1"/>
    </source>
</evidence>
<evidence type="ECO:0000313" key="12">
    <source>
        <dbReference type="Proteomes" id="UP000000248"/>
    </source>
</evidence>
<comment type="pathway">
    <text evidence="1 9">Bacterial outer membrane biogenesis; LPS core biosynthesis.</text>
</comment>
<evidence type="ECO:0000259" key="10">
    <source>
        <dbReference type="Pfam" id="PF04413"/>
    </source>
</evidence>
<dbReference type="Proteomes" id="UP000000248">
    <property type="component" value="Chromosome"/>
</dbReference>
<keyword evidence="4 9" id="KW-0808">Transferase</keyword>
<dbReference type="EC" id="2.4.99.12" evidence="2 9"/>
<dbReference type="InterPro" id="IPR007507">
    <property type="entry name" value="Glycos_transf_N"/>
</dbReference>
<dbReference type="KEGG" id="dno:DNO_1296"/>
<dbReference type="Gene3D" id="3.40.50.2000">
    <property type="entry name" value="Glycogen Phosphorylase B"/>
    <property type="match status" value="1"/>
</dbReference>
<keyword evidence="9" id="KW-1133">Transmembrane helix</keyword>
<keyword evidence="9" id="KW-0448">Lipopolysaccharide biosynthesis</keyword>
<dbReference type="eggNOG" id="COG1519">
    <property type="taxonomic scope" value="Bacteria"/>
</dbReference>
<comment type="catalytic activity">
    <reaction evidence="6 9">
        <text>lipid IVA (E. coli) + CMP-3-deoxy-beta-D-manno-octulosonate = alpha-Kdo-(2-&gt;6)-lipid IVA (E. coli) + CMP + H(+)</text>
        <dbReference type="Rhea" id="RHEA:28066"/>
        <dbReference type="ChEBI" id="CHEBI:15378"/>
        <dbReference type="ChEBI" id="CHEBI:58603"/>
        <dbReference type="ChEBI" id="CHEBI:60364"/>
        <dbReference type="ChEBI" id="CHEBI:60377"/>
        <dbReference type="ChEBI" id="CHEBI:85987"/>
        <dbReference type="EC" id="2.4.99.12"/>
    </reaction>
</comment>
<feature type="site" description="Transition state stabilizer" evidence="8">
    <location>
        <position position="213"/>
    </location>
</feature>
<dbReference type="InterPro" id="IPR038107">
    <property type="entry name" value="Glycos_transf_N_sf"/>
</dbReference>
<dbReference type="STRING" id="246195.DNO_1296"/>